<feature type="compositionally biased region" description="Low complexity" evidence="1">
    <location>
        <begin position="10"/>
        <end position="26"/>
    </location>
</feature>
<accession>A0ABV0A1G2</accession>
<keyword evidence="3" id="KW-1185">Reference proteome</keyword>
<evidence type="ECO:0000256" key="1">
    <source>
        <dbReference type="SAM" id="MobiDB-lite"/>
    </source>
</evidence>
<dbReference type="Proteomes" id="UP001407347">
    <property type="component" value="Unassembled WGS sequence"/>
</dbReference>
<reference evidence="2 3" key="1">
    <citation type="journal article" date="2023" name="PLoS ONE">
        <title>Complete genome assembly of Hawai'i environmental nontuberculous mycobacteria reveals unexpected co-isolation with methylobacteria.</title>
        <authorList>
            <person name="Hendrix J."/>
            <person name="Epperson L.E."/>
            <person name="Tong E.I."/>
            <person name="Chan Y.L."/>
            <person name="Hasan N.A."/>
            <person name="Dawrs S.N."/>
            <person name="Norton G.J."/>
            <person name="Virdi R."/>
            <person name="Crooks J.L."/>
            <person name="Chan E.D."/>
            <person name="Honda J.R."/>
            <person name="Strong M."/>
        </authorList>
    </citation>
    <scope>NUCLEOTIDE SEQUENCE [LARGE SCALE GENOMIC DNA]</scope>
    <source>
        <strain evidence="2 3">NJH_HI04-1</strain>
    </source>
</reference>
<feature type="compositionally biased region" description="Low complexity" evidence="1">
    <location>
        <begin position="53"/>
        <end position="72"/>
    </location>
</feature>
<sequence length="78" mass="7535">MSGETLNAAAPGSPRRGGSLRGAGPLRRGDAPAGPGVTGVPTTQDGGADTMRPGRYAAPPGAATSTASPTPCSCACRR</sequence>
<evidence type="ECO:0000313" key="3">
    <source>
        <dbReference type="Proteomes" id="UP001407347"/>
    </source>
</evidence>
<dbReference type="RefSeq" id="WP_346013346.1">
    <property type="nucleotide sequence ID" value="NZ_JAQYXP010000004.1"/>
</dbReference>
<protein>
    <submittedName>
        <fullName evidence="2">Uncharacterized protein</fullName>
    </submittedName>
</protein>
<dbReference type="EMBL" id="JAQYXP010000004">
    <property type="protein sequence ID" value="MEN3237291.1"/>
    <property type="molecule type" value="Genomic_DNA"/>
</dbReference>
<gene>
    <name evidence="2" type="ORF">PUR29_27665</name>
</gene>
<feature type="region of interest" description="Disordered" evidence="1">
    <location>
        <begin position="1"/>
        <end position="78"/>
    </location>
</feature>
<name>A0ABV0A1G2_9HYPH</name>
<comment type="caution">
    <text evidence="2">The sequence shown here is derived from an EMBL/GenBank/DDBJ whole genome shotgun (WGS) entry which is preliminary data.</text>
</comment>
<evidence type="ECO:0000313" key="2">
    <source>
        <dbReference type="EMBL" id="MEN3237291.1"/>
    </source>
</evidence>
<proteinExistence type="predicted"/>
<organism evidence="2 3">
    <name type="scientific">Methylobacterium ajmalii</name>
    <dbReference type="NCBI Taxonomy" id="2738439"/>
    <lineage>
        <taxon>Bacteria</taxon>
        <taxon>Pseudomonadati</taxon>
        <taxon>Pseudomonadota</taxon>
        <taxon>Alphaproteobacteria</taxon>
        <taxon>Hyphomicrobiales</taxon>
        <taxon>Methylobacteriaceae</taxon>
        <taxon>Methylobacterium</taxon>
    </lineage>
</organism>